<dbReference type="Pfam" id="PF08771">
    <property type="entry name" value="FRB_dom"/>
    <property type="match status" value="1"/>
</dbReference>
<feature type="compositionally biased region" description="Polar residues" evidence="1">
    <location>
        <begin position="1533"/>
        <end position="1553"/>
    </location>
</feature>
<keyword evidence="5" id="KW-1185">Reference proteome</keyword>
<dbReference type="Pfam" id="PF02260">
    <property type="entry name" value="FATC"/>
    <property type="match status" value="1"/>
</dbReference>
<accession>A0ABR2HKJ5</accession>
<dbReference type="SMART" id="SM01343">
    <property type="entry name" value="FATC"/>
    <property type="match status" value="1"/>
</dbReference>
<comment type="caution">
    <text evidence="4">The sequence shown here is derived from an EMBL/GenBank/DDBJ whole genome shotgun (WGS) entry which is preliminary data.</text>
</comment>
<evidence type="ECO:0000259" key="2">
    <source>
        <dbReference type="PROSITE" id="PS50290"/>
    </source>
</evidence>
<organism evidence="4 5">
    <name type="scientific">Tritrichomonas musculus</name>
    <dbReference type="NCBI Taxonomy" id="1915356"/>
    <lineage>
        <taxon>Eukaryota</taxon>
        <taxon>Metamonada</taxon>
        <taxon>Parabasalia</taxon>
        <taxon>Tritrichomonadida</taxon>
        <taxon>Tritrichomonadidae</taxon>
        <taxon>Tritrichomonas</taxon>
    </lineage>
</organism>
<dbReference type="InterPro" id="IPR003152">
    <property type="entry name" value="FATC_dom"/>
</dbReference>
<name>A0ABR2HKJ5_9EUKA</name>
<dbReference type="InterPro" id="IPR036940">
    <property type="entry name" value="PI3/4_kinase_cat_sf"/>
</dbReference>
<dbReference type="Pfam" id="PF00454">
    <property type="entry name" value="PI3_PI4_kinase"/>
    <property type="match status" value="1"/>
</dbReference>
<dbReference type="Gene3D" id="1.10.1070.11">
    <property type="entry name" value="Phosphatidylinositol 3-/4-kinase, catalytic domain"/>
    <property type="match status" value="1"/>
</dbReference>
<dbReference type="SUPFAM" id="SSF48371">
    <property type="entry name" value="ARM repeat"/>
    <property type="match status" value="1"/>
</dbReference>
<evidence type="ECO:0000313" key="4">
    <source>
        <dbReference type="EMBL" id="KAK8848174.1"/>
    </source>
</evidence>
<reference evidence="4 5" key="1">
    <citation type="submission" date="2024-04" db="EMBL/GenBank/DDBJ databases">
        <title>Tritrichomonas musculus Genome.</title>
        <authorList>
            <person name="Alves-Ferreira E."/>
            <person name="Grigg M."/>
            <person name="Lorenzi H."/>
            <person name="Galac M."/>
        </authorList>
    </citation>
    <scope>NUCLEOTIDE SEQUENCE [LARGE SCALE GENOMIC DNA]</scope>
    <source>
        <strain evidence="4 5">EAF2021</strain>
    </source>
</reference>
<dbReference type="InterPro" id="IPR000403">
    <property type="entry name" value="PI3/4_kinase_cat_dom"/>
</dbReference>
<dbReference type="SUPFAM" id="SSF56112">
    <property type="entry name" value="Protein kinase-like (PK-like)"/>
    <property type="match status" value="1"/>
</dbReference>
<feature type="domain" description="FATC" evidence="3">
    <location>
        <begin position="2655"/>
        <end position="2687"/>
    </location>
</feature>
<dbReference type="EMBL" id="JAPFFF010000027">
    <property type="protein sequence ID" value="KAK8848174.1"/>
    <property type="molecule type" value="Genomic_DNA"/>
</dbReference>
<evidence type="ECO:0008006" key="6">
    <source>
        <dbReference type="Google" id="ProtNLM"/>
    </source>
</evidence>
<feature type="region of interest" description="Disordered" evidence="1">
    <location>
        <begin position="1521"/>
        <end position="1564"/>
    </location>
</feature>
<feature type="domain" description="PI3K/PI4K catalytic" evidence="2">
    <location>
        <begin position="2338"/>
        <end position="2655"/>
    </location>
</feature>
<dbReference type="SMART" id="SM00146">
    <property type="entry name" value="PI3Kc"/>
    <property type="match status" value="1"/>
</dbReference>
<dbReference type="PROSITE" id="PS51190">
    <property type="entry name" value="FATC"/>
    <property type="match status" value="1"/>
</dbReference>
<dbReference type="InterPro" id="IPR050517">
    <property type="entry name" value="DDR_Repair_Kinase"/>
</dbReference>
<dbReference type="PROSITE" id="PS50290">
    <property type="entry name" value="PI3_4_KINASE_3"/>
    <property type="match status" value="1"/>
</dbReference>
<evidence type="ECO:0000256" key="1">
    <source>
        <dbReference type="SAM" id="MobiDB-lite"/>
    </source>
</evidence>
<dbReference type="PANTHER" id="PTHR11139:SF9">
    <property type="entry name" value="SERINE_THREONINE-PROTEIN KINASE MTOR"/>
    <property type="match status" value="1"/>
</dbReference>
<dbReference type="Gene3D" id="3.30.1010.10">
    <property type="entry name" value="Phosphatidylinositol 3-kinase Catalytic Subunit, Chain A, domain 4"/>
    <property type="match status" value="1"/>
</dbReference>
<dbReference type="InterPro" id="IPR009076">
    <property type="entry name" value="FRB_dom"/>
</dbReference>
<sequence length="2687" mass="309394">MTSLFQQYFLNSNLTTPDYKTWKRHREQVIQELKECLLNLPESDIVLFYMSLEKNIKNHSEVFSLSSDKSGEISRSIQKEILQCLLELSILYHFQRNQDISLPYFQVFISRVKEMKNDGKLVAKAISKTFYWLAVDSNEANQAFKDLLDFSKKTLHIFNNQIKLKLKANQNLSGTISNSNISLASSVSNSSNSFDASSFPVTASLNSDFTYTALIILKRVRKLSLSNEIIQIIFNYFPALLKIAASADKECQKIAMKLFEFQFNHVERNDLEPKLSMFEERMKKYFSQSLFSTAPDQIRVKPHKIYCAIRFYTFLLNFMTKKKDTSYENLYNFNDFIDKLEEHKYFTADNEILNAFYNLIIKAIEKLSLKAITINIDKLFDLFYRRFTKFRDPETVFQKLVTTIASSLDINNDTDQISIEKSFYQVVIDFIYKLEDDRSQKFKNQMGTDRIQLFCSYKKGYVCPFCLLLFFLERFPSSSKLIDLKFTNTTIICKHYIKCMFLCPSLLTEKVKEHFKYAFVSKNQDTELMTAALLMYPLCPDIFVLDDNGDGNCGDEVSNCEKFLKKLIVLLSVSDDSKFRRQIIKTLPLFDDYNEARKMILMSSLVDDNEKNRLLAMEFLKPDSVLAMEMSVMHYIADPSPLVRKSGIKLISKIYEYNPLCFRPMIIEYLHQIFFSIETTTNVNESANFAQFLEAVTKHCKKIIADLAPTIICVCLKLINSSGTSGERRNIFTYSQFINNISKNNNTNNSSNNMNLQNKQIQVNQQHSIDHLSYLLESPKSPALIQAGSLNSLNQNQNQSTQNNQNQNNQNQNAATTTLINSNYSNFPVDLVNPSSPSTSSSLLGLNLPSNFGEEYASTPEIMLKYSLDKIEMPDLLMNEKRSMKEPNKSKLYLIFRSGDIDRRDAYLLKSVSNLGSLCEPYMVAILNAYSNVFQTRTNEDLLISAMKSLTKLSLQTFNGLNIRLRCPQMASPLLQILSTTTNEKLAISILQLFGSAFDSLDILQTQSISTPSDLSAVMAHVPSYATDLAITNIMKYIGEPSLTTLKTFALIVEGDPIYSAKFLPKIALVFHYLLRKGSEMVKNKAFQYLEIIACNTLKDFVQLLPLFLPELQSLMYLESCVHFCTLISYFMKTDFISCSDSILYTAIAQMNTCINTIYQKTTNIPLSASMSSSHILSLSQFTSSTDSAPATFNSNYNNSAINDISLFKSLLQLVASIIIFQHHPFIHLIKALESYVDRNLLNSKLIPSVLHVIISIAQSIDLSMFTSRLVMFALKLHKTQKANIGEFLASLSVFCNLSYEDVFHIFEVSSISFKYLDQLKTYSSMNSNNNNNNNFMDSGIMPKFIKDYRIKFSIPKSFMRLQTEHFFIDMEYPSELHITLWLKNLLRITITKSPSPSIRACSDFLNTSVGFLSKLFPIAFLSCWKKANVADRDHFSNIVDYVLHNHRNVNSAFFLLIQIADKALLPMKVDLAKIAELSSSHQNTMFLLQKKHLCGIDANCKYGNKEKRIQVLMNKQSLKEKKSNIRSKRLSNESGGSFDTNVMPNDNNTNAPLTVKKSVKRPSDSDIQQLKDCKLNIMNIETNSKSNIDLIKMMINVCIKMGRHATARGILKKAEKNISMMDFANWSGELGDWSKALKIYQSINAPLRYVIHSLNNLNRYDDILKYEEQFQQMNENEKMEVIDDFFWPYYLNNNFEKIKETVKKFEMNWTLQRLLNVIFISIDSQNYSHAQELIDLSYRMLAKQSSQYIAGDQNQIEDDQDKAELLIEYQEVLNYKMNKSSSGQTTSFFSRRVKHFKRSRVIWERTIGIREIVVPIQSNLQFYLKIISELRKAKYSSLIDYYFMDKIIHCFDPRVTIQACKIWWEKGDKVSTCIYLDAVCSCIYSPTEEVCFETLKRICSITNAEIKTSHLYSMIQTSSFSNKLKEFYIKKFDLNCDLENFSDFFFQKFDKFTNEQKNFTFNEFVATFPNEACKSTVEVAISHRKDSHFIACANRLAGDYLLSLDPVHSLRKIAQFYKIALDIEPTRPKLWRKWAYVNSSLFTESKLAVKSKSAKNETTVQNQDIYANNAISAFLKLTELVPKDSLEFASQILSILSSSSEHVTSQFINLNLLPSAVIKVLPLITSKLDHPDKNVNSIIERLLTTSSMYYFQEIYFALNLYILSNDEKSIIAQSIVDKIRNYKANAAEDSNLFIDGMIRCALTWFEIWMTSIEEASKYPRQACQTLTNLFNMYEKPQCELDHLFIRLYDDFIQCLKVEFLNQKSQEIWSKIRTLYNSLSERVNKLSAIFLSKVSEKLVMKRGFAINAPGTNFVKINSDYACNEINDKYEYENQIYSIEPVLEVLETQQHPRCLFINTRDGKKLKYLLKGSEDLRLDERLMLLFALINGMLCNIDSTKENEVFIARYAVIPLTKTVGLIKWVTGADTMHQMIVENRKMFGISKEIESEVITSFTNTNFIQMNSLQRLEVFEEVLTKTKGQELFEAMWLKSPSAAVWMTRTQKFTLSSSLMSMVGYIIGLGDRHPSNIMVQRETGNIVHIDFCESFEKTLFRKQFPEKVPFRLTRMIINAFEGSIENGLFQEFANEIMKVLRENKETLIAQLTIFVEEPLAHFQKEGGGEKPVELIRRCARKLAGTEISSKYGIINDSMITSPGKKELPVQEQVSLLIDIASDPAYYIRHYPGWCPFW</sequence>
<evidence type="ECO:0000313" key="5">
    <source>
        <dbReference type="Proteomes" id="UP001470230"/>
    </source>
</evidence>
<evidence type="ECO:0000259" key="3">
    <source>
        <dbReference type="PROSITE" id="PS51190"/>
    </source>
</evidence>
<dbReference type="InterPro" id="IPR016024">
    <property type="entry name" value="ARM-type_fold"/>
</dbReference>
<dbReference type="Proteomes" id="UP001470230">
    <property type="component" value="Unassembled WGS sequence"/>
</dbReference>
<proteinExistence type="predicted"/>
<gene>
    <name evidence="4" type="ORF">M9Y10_019230</name>
</gene>
<protein>
    <recommendedName>
        <fullName evidence="6">Non-specific serine/threonine protein kinase</fullName>
    </recommendedName>
</protein>
<dbReference type="PANTHER" id="PTHR11139">
    <property type="entry name" value="ATAXIA TELANGIECTASIA MUTATED ATM -RELATED"/>
    <property type="match status" value="1"/>
</dbReference>
<dbReference type="InterPro" id="IPR011009">
    <property type="entry name" value="Kinase-like_dom_sf"/>
</dbReference>
<dbReference type="SMART" id="SM01345">
    <property type="entry name" value="Rapamycin_bind"/>
    <property type="match status" value="1"/>
</dbReference>